<keyword evidence="8" id="KW-0325">Glycoprotein</keyword>
<protein>
    <recommendedName>
        <fullName evidence="12">ABC transmembrane type-1 domain-containing protein</fullName>
    </recommendedName>
</protein>
<dbReference type="PANTHER" id="PTHR43394">
    <property type="entry name" value="ATP-DEPENDENT PERMEASE MDL1, MITOCHONDRIAL"/>
    <property type="match status" value="1"/>
</dbReference>
<evidence type="ECO:0000313" key="11">
    <source>
        <dbReference type="Proteomes" id="UP000315295"/>
    </source>
</evidence>
<evidence type="ECO:0000256" key="5">
    <source>
        <dbReference type="ARBA" id="ARBA00022737"/>
    </source>
</evidence>
<dbReference type="InterPro" id="IPR036640">
    <property type="entry name" value="ABC1_TM_sf"/>
</dbReference>
<comment type="subcellular location">
    <subcellularLocation>
        <location evidence="1">Membrane</location>
        <topology evidence="1">Multi-pass membrane protein</topology>
    </subcellularLocation>
</comment>
<keyword evidence="5" id="KW-0677">Repeat</keyword>
<reference evidence="10 11" key="1">
    <citation type="journal article" date="2019" name="G3 (Bethesda)">
        <title>Sequencing of a Wild Apple (Malus baccata) Genome Unravels the Differences Between Cultivated and Wild Apple Species Regarding Disease Resistance and Cold Tolerance.</title>
        <authorList>
            <person name="Chen X."/>
        </authorList>
    </citation>
    <scope>NUCLEOTIDE SEQUENCE [LARGE SCALE GENOMIC DNA]</scope>
    <source>
        <strain evidence="11">cv. Shandingzi</strain>
        <tissue evidence="10">Leaves</tissue>
    </source>
</reference>
<name>A0A540KL51_MALBA</name>
<dbReference type="GO" id="GO:0005524">
    <property type="term" value="F:ATP binding"/>
    <property type="evidence" value="ECO:0007669"/>
    <property type="project" value="InterPro"/>
</dbReference>
<evidence type="ECO:0000256" key="2">
    <source>
        <dbReference type="ARBA" id="ARBA00007577"/>
    </source>
</evidence>
<evidence type="ECO:0000256" key="8">
    <source>
        <dbReference type="ARBA" id="ARBA00023180"/>
    </source>
</evidence>
<evidence type="ECO:0008006" key="12">
    <source>
        <dbReference type="Google" id="ProtNLM"/>
    </source>
</evidence>
<evidence type="ECO:0000256" key="7">
    <source>
        <dbReference type="ARBA" id="ARBA00023136"/>
    </source>
</evidence>
<keyword evidence="11" id="KW-1185">Reference proteome</keyword>
<feature type="region of interest" description="Disordered" evidence="9">
    <location>
        <begin position="1"/>
        <end position="22"/>
    </location>
</feature>
<evidence type="ECO:0000256" key="6">
    <source>
        <dbReference type="ARBA" id="ARBA00022989"/>
    </source>
</evidence>
<sequence>MEGGRGGGDGNAEVNNNNGSQAKAVQEKEEVAFFKLFWFADRLDVALMIVGTICAVGNGLSPPVMTLAFGNLINTFGSTDPGHIVPTVSKVSLQFLYLAIGTGAAALLRKPQ</sequence>
<evidence type="ECO:0000313" key="10">
    <source>
        <dbReference type="EMBL" id="TQD74931.1"/>
    </source>
</evidence>
<organism evidence="10 11">
    <name type="scientific">Malus baccata</name>
    <name type="common">Siberian crab apple</name>
    <name type="synonym">Pyrus baccata</name>
    <dbReference type="NCBI Taxonomy" id="106549"/>
    <lineage>
        <taxon>Eukaryota</taxon>
        <taxon>Viridiplantae</taxon>
        <taxon>Streptophyta</taxon>
        <taxon>Embryophyta</taxon>
        <taxon>Tracheophyta</taxon>
        <taxon>Spermatophyta</taxon>
        <taxon>Magnoliopsida</taxon>
        <taxon>eudicotyledons</taxon>
        <taxon>Gunneridae</taxon>
        <taxon>Pentapetalae</taxon>
        <taxon>rosids</taxon>
        <taxon>fabids</taxon>
        <taxon>Rosales</taxon>
        <taxon>Rosaceae</taxon>
        <taxon>Amygdaloideae</taxon>
        <taxon>Maleae</taxon>
        <taxon>Malus</taxon>
    </lineage>
</organism>
<dbReference type="SUPFAM" id="SSF90123">
    <property type="entry name" value="ABC transporter transmembrane region"/>
    <property type="match status" value="1"/>
</dbReference>
<dbReference type="Proteomes" id="UP000315295">
    <property type="component" value="Unassembled WGS sequence"/>
</dbReference>
<comment type="similarity">
    <text evidence="2">Belongs to the ABC transporter superfamily. ABCB family. Multidrug resistance exporter (TC 3.A.1.201) subfamily.</text>
</comment>
<dbReference type="InterPro" id="IPR039421">
    <property type="entry name" value="Type_1_exporter"/>
</dbReference>
<comment type="caution">
    <text evidence="10">The sequence shown here is derived from an EMBL/GenBank/DDBJ whole genome shotgun (WGS) entry which is preliminary data.</text>
</comment>
<dbReference type="AlphaFoldDB" id="A0A540KL51"/>
<gene>
    <name evidence="10" type="ORF">C1H46_039527</name>
</gene>
<evidence type="ECO:0000256" key="1">
    <source>
        <dbReference type="ARBA" id="ARBA00004141"/>
    </source>
</evidence>
<proteinExistence type="inferred from homology"/>
<evidence type="ECO:0000256" key="9">
    <source>
        <dbReference type="SAM" id="MobiDB-lite"/>
    </source>
</evidence>
<keyword evidence="4" id="KW-0812">Transmembrane</keyword>
<dbReference type="EMBL" id="VIEB01001142">
    <property type="protein sequence ID" value="TQD74931.1"/>
    <property type="molecule type" value="Genomic_DNA"/>
</dbReference>
<dbReference type="Gene3D" id="1.20.1560.10">
    <property type="entry name" value="ABC transporter type 1, transmembrane domain"/>
    <property type="match status" value="1"/>
</dbReference>
<keyword evidence="3" id="KW-0813">Transport</keyword>
<keyword evidence="6" id="KW-1133">Transmembrane helix</keyword>
<evidence type="ECO:0000256" key="4">
    <source>
        <dbReference type="ARBA" id="ARBA00022692"/>
    </source>
</evidence>
<dbReference type="GO" id="GO:0005743">
    <property type="term" value="C:mitochondrial inner membrane"/>
    <property type="evidence" value="ECO:0007669"/>
    <property type="project" value="TreeGrafter"/>
</dbReference>
<feature type="compositionally biased region" description="Gly residues" evidence="9">
    <location>
        <begin position="1"/>
        <end position="10"/>
    </location>
</feature>
<dbReference type="GO" id="GO:0090374">
    <property type="term" value="P:oligopeptide export from mitochondrion"/>
    <property type="evidence" value="ECO:0007669"/>
    <property type="project" value="TreeGrafter"/>
</dbReference>
<evidence type="ECO:0000256" key="3">
    <source>
        <dbReference type="ARBA" id="ARBA00022448"/>
    </source>
</evidence>
<feature type="compositionally biased region" description="Polar residues" evidence="9">
    <location>
        <begin position="13"/>
        <end position="22"/>
    </location>
</feature>
<keyword evidence="7" id="KW-0472">Membrane</keyword>
<dbReference type="GO" id="GO:0015421">
    <property type="term" value="F:ABC-type oligopeptide transporter activity"/>
    <property type="evidence" value="ECO:0007669"/>
    <property type="project" value="TreeGrafter"/>
</dbReference>
<dbReference type="PANTHER" id="PTHR43394:SF16">
    <property type="entry name" value="ABC TRANSPORTER B FAMILY MEMBER 4-LIKE ISOFORM X1"/>
    <property type="match status" value="1"/>
</dbReference>
<dbReference type="STRING" id="106549.A0A540KL51"/>
<accession>A0A540KL51</accession>